<feature type="domain" description="SprT-like" evidence="2">
    <location>
        <begin position="63"/>
        <end position="173"/>
    </location>
</feature>
<accession>A0A9P4MEM9</accession>
<sequence length="180" mass="20407">MGSSMGTGSGSRSHSRSQSHHRGRSRTPKLYKLPQLSTVRPIPHISAATPRPFAERKNALANEFLIELDTRVCKGELTKAAAAKDGIKITWSTRMKRVAGKATWNRSNKSPWIKLSTRLLTDETRLRTVLTHEFCHLTTQGLSHEFKNPHGKTFMEWGEKCEKAFGIKVTTYHNYNVDFK</sequence>
<dbReference type="PANTHER" id="PTHR23099:SF0">
    <property type="entry name" value="GERM CELL NUCLEAR ACIDIC PROTEIN"/>
    <property type="match status" value="1"/>
</dbReference>
<dbReference type="EMBL" id="ML996089">
    <property type="protein sequence ID" value="KAF2150328.1"/>
    <property type="molecule type" value="Genomic_DNA"/>
</dbReference>
<dbReference type="AlphaFoldDB" id="A0A9P4MEM9"/>
<dbReference type="GO" id="GO:0006950">
    <property type="term" value="P:response to stress"/>
    <property type="evidence" value="ECO:0007669"/>
    <property type="project" value="UniProtKB-ARBA"/>
</dbReference>
<name>A0A9P4MEM9_9PEZI</name>
<dbReference type="GO" id="GO:0005634">
    <property type="term" value="C:nucleus"/>
    <property type="evidence" value="ECO:0007669"/>
    <property type="project" value="TreeGrafter"/>
</dbReference>
<feature type="region of interest" description="Disordered" evidence="1">
    <location>
        <begin position="1"/>
        <end position="31"/>
    </location>
</feature>
<dbReference type="Pfam" id="PF10263">
    <property type="entry name" value="SprT-like"/>
    <property type="match status" value="1"/>
</dbReference>
<reference evidence="3" key="1">
    <citation type="journal article" date="2020" name="Stud. Mycol.">
        <title>101 Dothideomycetes genomes: a test case for predicting lifestyles and emergence of pathogens.</title>
        <authorList>
            <person name="Haridas S."/>
            <person name="Albert R."/>
            <person name="Binder M."/>
            <person name="Bloem J."/>
            <person name="Labutti K."/>
            <person name="Salamov A."/>
            <person name="Andreopoulos B."/>
            <person name="Baker S."/>
            <person name="Barry K."/>
            <person name="Bills G."/>
            <person name="Bluhm B."/>
            <person name="Cannon C."/>
            <person name="Castanera R."/>
            <person name="Culley D."/>
            <person name="Daum C."/>
            <person name="Ezra D."/>
            <person name="Gonzalez J."/>
            <person name="Henrissat B."/>
            <person name="Kuo A."/>
            <person name="Liang C."/>
            <person name="Lipzen A."/>
            <person name="Lutzoni F."/>
            <person name="Magnuson J."/>
            <person name="Mondo S."/>
            <person name="Nolan M."/>
            <person name="Ohm R."/>
            <person name="Pangilinan J."/>
            <person name="Park H.-J."/>
            <person name="Ramirez L."/>
            <person name="Alfaro M."/>
            <person name="Sun H."/>
            <person name="Tritt A."/>
            <person name="Yoshinaga Y."/>
            <person name="Zwiers L.-H."/>
            <person name="Turgeon B."/>
            <person name="Goodwin S."/>
            <person name="Spatafora J."/>
            <person name="Crous P."/>
            <person name="Grigoriev I."/>
        </authorList>
    </citation>
    <scope>NUCLEOTIDE SEQUENCE</scope>
    <source>
        <strain evidence="3">CBS 260.36</strain>
    </source>
</reference>
<keyword evidence="4" id="KW-1185">Reference proteome</keyword>
<feature type="compositionally biased region" description="Basic residues" evidence="1">
    <location>
        <begin position="13"/>
        <end position="29"/>
    </location>
</feature>
<dbReference type="Proteomes" id="UP000799439">
    <property type="component" value="Unassembled WGS sequence"/>
</dbReference>
<organism evidence="3 4">
    <name type="scientific">Myriangium duriaei CBS 260.36</name>
    <dbReference type="NCBI Taxonomy" id="1168546"/>
    <lineage>
        <taxon>Eukaryota</taxon>
        <taxon>Fungi</taxon>
        <taxon>Dikarya</taxon>
        <taxon>Ascomycota</taxon>
        <taxon>Pezizomycotina</taxon>
        <taxon>Dothideomycetes</taxon>
        <taxon>Dothideomycetidae</taxon>
        <taxon>Myriangiales</taxon>
        <taxon>Myriangiaceae</taxon>
        <taxon>Myriangium</taxon>
    </lineage>
</organism>
<evidence type="ECO:0000313" key="3">
    <source>
        <dbReference type="EMBL" id="KAF2150328.1"/>
    </source>
</evidence>
<gene>
    <name evidence="3" type="ORF">K461DRAFT_322792</name>
</gene>
<comment type="caution">
    <text evidence="3">The sequence shown here is derived from an EMBL/GenBank/DDBJ whole genome shotgun (WGS) entry which is preliminary data.</text>
</comment>
<dbReference type="Gene3D" id="3.30.2010.10">
    <property type="entry name" value="Metalloproteases ('zincins'), catalytic domain"/>
    <property type="match status" value="1"/>
</dbReference>
<proteinExistence type="predicted"/>
<evidence type="ECO:0000256" key="1">
    <source>
        <dbReference type="SAM" id="MobiDB-lite"/>
    </source>
</evidence>
<dbReference type="OrthoDB" id="20772at2759"/>
<evidence type="ECO:0000313" key="4">
    <source>
        <dbReference type="Proteomes" id="UP000799439"/>
    </source>
</evidence>
<protein>
    <recommendedName>
        <fullName evidence="2">SprT-like domain-containing protein</fullName>
    </recommendedName>
</protein>
<dbReference type="InterPro" id="IPR006640">
    <property type="entry name" value="SprT-like_domain"/>
</dbReference>
<dbReference type="PANTHER" id="PTHR23099">
    <property type="entry name" value="TRANSCRIPTIONAL REGULATOR"/>
    <property type="match status" value="1"/>
</dbReference>
<evidence type="ECO:0000259" key="2">
    <source>
        <dbReference type="Pfam" id="PF10263"/>
    </source>
</evidence>